<dbReference type="SUPFAM" id="SSF55874">
    <property type="entry name" value="ATPase domain of HSP90 chaperone/DNA topoisomerase II/histidine kinase"/>
    <property type="match status" value="1"/>
</dbReference>
<reference evidence="8 9" key="1">
    <citation type="journal article" date="2015" name="Genome Announc.">
        <title>Expanding the biotechnology potential of lactobacilli through comparative genomics of 213 strains and associated genera.</title>
        <authorList>
            <person name="Sun Z."/>
            <person name="Harris H.M."/>
            <person name="McCann A."/>
            <person name="Guo C."/>
            <person name="Argimon S."/>
            <person name="Zhang W."/>
            <person name="Yang X."/>
            <person name="Jeffery I.B."/>
            <person name="Cooney J.C."/>
            <person name="Kagawa T.F."/>
            <person name="Liu W."/>
            <person name="Song Y."/>
            <person name="Salvetti E."/>
            <person name="Wrobel A."/>
            <person name="Rasinkangas P."/>
            <person name="Parkhill J."/>
            <person name="Rea M.C."/>
            <person name="O'Sullivan O."/>
            <person name="Ritari J."/>
            <person name="Douillard F.P."/>
            <person name="Paul Ross R."/>
            <person name="Yang R."/>
            <person name="Briner A.E."/>
            <person name="Felis G.E."/>
            <person name="de Vos W.M."/>
            <person name="Barrangou R."/>
            <person name="Klaenhammer T.R."/>
            <person name="Caufield P.W."/>
            <person name="Cui Y."/>
            <person name="Zhang H."/>
            <person name="O'Toole P.W."/>
        </authorList>
    </citation>
    <scope>NUCLEOTIDE SEQUENCE [LARGE SCALE GENOMIC DNA]</scope>
    <source>
        <strain evidence="8 9">DSM 21116</strain>
    </source>
</reference>
<evidence type="ECO:0000256" key="6">
    <source>
        <dbReference type="SAM" id="Phobius"/>
    </source>
</evidence>
<name>A0A0R2CQE3_9LACO</name>
<sequence>MKLSDVNKLKKIDWVAYVWLIYLPYTLIQFIPIKSYEDIYWLLLAGLFLILYIIVNEVKEYRYLTIPLELLVTGIFAIFNLNLYLIVFPAWQVPWILVHYPRKYQKYFIMAYYLIIIITLVRVQLRYPEFWRDGSSMGIIFPVVSPICSSMLSISSFRQHQLNQTNRRLETIIQRGERERIARDLHDTLGQSFSMITIKTELAKKLLIKNPDKVVAELNDIEQTSRQNLQLVRSIVNNLHQKSLNEILMEQGKNLATANILLLTSGEEQATKWPTKTQSIFGKPLIEAINNILQHAKAHQVQLLFYSDEDLYRVEIIDDGIGKGFVREGSNGIRGMRERMSQANGKFEIYHDYRGTHVVLMQMKVTENND</sequence>
<keyword evidence="6" id="KW-0812">Transmembrane</keyword>
<dbReference type="STRING" id="1423729.FC80_GL001793"/>
<dbReference type="GO" id="GO:0016020">
    <property type="term" value="C:membrane"/>
    <property type="evidence" value="ECO:0007669"/>
    <property type="project" value="InterPro"/>
</dbReference>
<comment type="caution">
    <text evidence="8">The sequence shown here is derived from an EMBL/GenBank/DDBJ whole genome shotgun (WGS) entry which is preliminary data.</text>
</comment>
<dbReference type="PATRIC" id="fig|1423729.3.peg.1821"/>
<evidence type="ECO:0000313" key="9">
    <source>
        <dbReference type="Proteomes" id="UP000051131"/>
    </source>
</evidence>
<dbReference type="Proteomes" id="UP000051131">
    <property type="component" value="Unassembled WGS sequence"/>
</dbReference>
<dbReference type="Pfam" id="PF07730">
    <property type="entry name" value="HisKA_3"/>
    <property type="match status" value="1"/>
</dbReference>
<keyword evidence="4 8" id="KW-0418">Kinase</keyword>
<feature type="domain" description="Signal transduction histidine kinase subgroup 3 dimerisation and phosphoacceptor" evidence="7">
    <location>
        <begin position="177"/>
        <end position="243"/>
    </location>
</feature>
<dbReference type="GO" id="GO:0000155">
    <property type="term" value="F:phosphorelay sensor kinase activity"/>
    <property type="evidence" value="ECO:0007669"/>
    <property type="project" value="InterPro"/>
</dbReference>
<dbReference type="EMBL" id="AYZE01000017">
    <property type="protein sequence ID" value="KRM89971.1"/>
    <property type="molecule type" value="Genomic_DNA"/>
</dbReference>
<evidence type="ECO:0000313" key="8">
    <source>
        <dbReference type="EMBL" id="KRM89971.1"/>
    </source>
</evidence>
<evidence type="ECO:0000259" key="7">
    <source>
        <dbReference type="Pfam" id="PF07730"/>
    </source>
</evidence>
<feature type="transmembrane region" description="Helical" evidence="6">
    <location>
        <begin position="107"/>
        <end position="125"/>
    </location>
</feature>
<organism evidence="8 9">
    <name type="scientific">Liquorilactobacillus cacaonum DSM 21116</name>
    <dbReference type="NCBI Taxonomy" id="1423729"/>
    <lineage>
        <taxon>Bacteria</taxon>
        <taxon>Bacillati</taxon>
        <taxon>Bacillota</taxon>
        <taxon>Bacilli</taxon>
        <taxon>Lactobacillales</taxon>
        <taxon>Lactobacillaceae</taxon>
        <taxon>Liquorilactobacillus</taxon>
    </lineage>
</organism>
<dbReference type="PANTHER" id="PTHR24421:SF63">
    <property type="entry name" value="SENSOR HISTIDINE KINASE DESK"/>
    <property type="match status" value="1"/>
</dbReference>
<gene>
    <name evidence="8" type="ORF">FC80_GL001793</name>
</gene>
<dbReference type="AlphaFoldDB" id="A0A0R2CQE3"/>
<dbReference type="EC" id="2.7.13.3" evidence="2"/>
<dbReference type="InterPro" id="IPR050482">
    <property type="entry name" value="Sensor_HK_TwoCompSys"/>
</dbReference>
<evidence type="ECO:0000256" key="5">
    <source>
        <dbReference type="ARBA" id="ARBA00023012"/>
    </source>
</evidence>
<keyword evidence="5" id="KW-0902">Two-component regulatory system</keyword>
<evidence type="ECO:0000256" key="4">
    <source>
        <dbReference type="ARBA" id="ARBA00022777"/>
    </source>
</evidence>
<feature type="transmembrane region" description="Helical" evidence="6">
    <location>
        <begin position="12"/>
        <end position="33"/>
    </location>
</feature>
<dbReference type="GO" id="GO:0046983">
    <property type="term" value="F:protein dimerization activity"/>
    <property type="evidence" value="ECO:0007669"/>
    <property type="project" value="InterPro"/>
</dbReference>
<keyword evidence="6" id="KW-0472">Membrane</keyword>
<keyword evidence="3" id="KW-0808">Transferase</keyword>
<dbReference type="CDD" id="cd16917">
    <property type="entry name" value="HATPase_UhpB-NarQ-NarX-like"/>
    <property type="match status" value="1"/>
</dbReference>
<dbReference type="Gene3D" id="3.30.565.10">
    <property type="entry name" value="Histidine kinase-like ATPase, C-terminal domain"/>
    <property type="match status" value="1"/>
</dbReference>
<dbReference type="InterPro" id="IPR036890">
    <property type="entry name" value="HATPase_C_sf"/>
</dbReference>
<feature type="transmembrane region" description="Helical" evidence="6">
    <location>
        <begin position="67"/>
        <end position="87"/>
    </location>
</feature>
<comment type="catalytic activity">
    <reaction evidence="1">
        <text>ATP + protein L-histidine = ADP + protein N-phospho-L-histidine.</text>
        <dbReference type="EC" id="2.7.13.3"/>
    </reaction>
</comment>
<proteinExistence type="predicted"/>
<evidence type="ECO:0000256" key="1">
    <source>
        <dbReference type="ARBA" id="ARBA00000085"/>
    </source>
</evidence>
<dbReference type="RefSeq" id="WP_057829828.1">
    <property type="nucleotide sequence ID" value="NZ_AYZE01000017.1"/>
</dbReference>
<protein>
    <recommendedName>
        <fullName evidence="2">histidine kinase</fullName>
        <ecNumber evidence="2">2.7.13.3</ecNumber>
    </recommendedName>
</protein>
<dbReference type="PANTHER" id="PTHR24421">
    <property type="entry name" value="NITRATE/NITRITE SENSOR PROTEIN NARX-RELATED"/>
    <property type="match status" value="1"/>
</dbReference>
<feature type="transmembrane region" description="Helical" evidence="6">
    <location>
        <begin position="137"/>
        <end position="157"/>
    </location>
</feature>
<evidence type="ECO:0000256" key="2">
    <source>
        <dbReference type="ARBA" id="ARBA00012438"/>
    </source>
</evidence>
<evidence type="ECO:0000256" key="3">
    <source>
        <dbReference type="ARBA" id="ARBA00022679"/>
    </source>
</evidence>
<keyword evidence="6" id="KW-1133">Transmembrane helix</keyword>
<dbReference type="InterPro" id="IPR011712">
    <property type="entry name" value="Sig_transdc_His_kin_sub3_dim/P"/>
</dbReference>
<feature type="transmembrane region" description="Helical" evidence="6">
    <location>
        <begin position="39"/>
        <end position="55"/>
    </location>
</feature>
<keyword evidence="9" id="KW-1185">Reference proteome</keyword>
<dbReference type="Gene3D" id="1.20.5.1930">
    <property type="match status" value="1"/>
</dbReference>
<dbReference type="OrthoDB" id="9797605at2"/>
<accession>A0A0R2CQE3</accession>